<evidence type="ECO:0000313" key="7">
    <source>
        <dbReference type="Proteomes" id="UP000295484"/>
    </source>
</evidence>
<gene>
    <name evidence="6" type="ORF">EV657_1468</name>
</gene>
<sequence>MPRNFDERLARMRSRRMDDQNIVLNSQGFGEAYEKRATSKATKYALGAMQEVDPRSTQISHEEAEKVERNMKDGLSSEGLYPAFRLQGSVPLNVHIRGVSDVDLLVIEGVCLRRQYCEGSLKSYLPYSGVGSVAEDVLLLRAKSEEVLERRFWGATVDKTPAKSIQLSDGAFRRKVDVVPANWWDTEHYQRTLEEAQRGIEIVNKYTREHITNYPFIYIAEITAKARRTNEGARMGIRLAKNVKNDAEAEIALSSYDIGSLIYHCPDHYITHLVARDLMILSGVERWFDELSRDYVRATSLMTPDGTRRILDDAGKWEGLVKLSGELTSLAQAVERELASPYDVSLPDRDMLRKRLNDNSIPLAPEFTSGGIRF</sequence>
<keyword evidence="1" id="KW-0808">Transferase</keyword>
<dbReference type="InterPro" id="IPR058909">
    <property type="entry name" value="CD_NTase_C"/>
</dbReference>
<dbReference type="EMBL" id="SOEB01000046">
    <property type="protein sequence ID" value="TDX21112.1"/>
    <property type="molecule type" value="Genomic_DNA"/>
</dbReference>
<dbReference type="AlphaFoldDB" id="A0A4R8F7D7"/>
<evidence type="ECO:0000256" key="4">
    <source>
        <dbReference type="ARBA" id="ARBA00023118"/>
    </source>
</evidence>
<comment type="caution">
    <text evidence="6">The sequence shown here is derived from an EMBL/GenBank/DDBJ whole genome shotgun (WGS) entry which is preliminary data.</text>
</comment>
<evidence type="ECO:0000256" key="2">
    <source>
        <dbReference type="ARBA" id="ARBA00022695"/>
    </source>
</evidence>
<dbReference type="Pfam" id="PF26305">
    <property type="entry name" value="CD_NTase_C"/>
    <property type="match status" value="1"/>
</dbReference>
<feature type="domain" description="cGAS/DncV-like nucleotidyltransferase C-terminal helical" evidence="5">
    <location>
        <begin position="222"/>
        <end position="318"/>
    </location>
</feature>
<keyword evidence="4" id="KW-0051">Antiviral defense</keyword>
<evidence type="ECO:0000259" key="5">
    <source>
        <dbReference type="Pfam" id="PF26305"/>
    </source>
</evidence>
<protein>
    <recommendedName>
        <fullName evidence="5">cGAS/DncV-like nucleotidyltransferase C-terminal helical domain-containing protein</fullName>
    </recommendedName>
</protein>
<keyword evidence="3" id="KW-0547">Nucleotide-binding</keyword>
<proteinExistence type="predicted"/>
<evidence type="ECO:0000256" key="3">
    <source>
        <dbReference type="ARBA" id="ARBA00022741"/>
    </source>
</evidence>
<dbReference type="RefSeq" id="WP_134079664.1">
    <property type="nucleotide sequence ID" value="NZ_SOEB01000046.1"/>
</dbReference>
<name>A0A4R8F7D7_9RHOB</name>
<evidence type="ECO:0000313" key="6">
    <source>
        <dbReference type="EMBL" id="TDX21112.1"/>
    </source>
</evidence>
<dbReference type="Proteomes" id="UP000295484">
    <property type="component" value="Unassembled WGS sequence"/>
</dbReference>
<evidence type="ECO:0000256" key="1">
    <source>
        <dbReference type="ARBA" id="ARBA00022679"/>
    </source>
</evidence>
<accession>A0A4R8F7D7</accession>
<reference evidence="6 7" key="1">
    <citation type="submission" date="2019-03" db="EMBL/GenBank/DDBJ databases">
        <title>Genomic Encyclopedia of Type Strains, Phase IV (KMG-IV): sequencing the most valuable type-strain genomes for metagenomic binning, comparative biology and taxonomic classification.</title>
        <authorList>
            <person name="Goeker M."/>
        </authorList>
    </citation>
    <scope>NUCLEOTIDE SEQUENCE [LARGE SCALE GENOMIC DNA]</scope>
    <source>
        <strain evidence="6 7">JA181</strain>
    </source>
</reference>
<organism evidence="6 7">
    <name type="scientific">Rhodovulum visakhapatnamense</name>
    <dbReference type="NCBI Taxonomy" id="364297"/>
    <lineage>
        <taxon>Bacteria</taxon>
        <taxon>Pseudomonadati</taxon>
        <taxon>Pseudomonadota</taxon>
        <taxon>Alphaproteobacteria</taxon>
        <taxon>Rhodobacterales</taxon>
        <taxon>Paracoccaceae</taxon>
        <taxon>Rhodovulum</taxon>
    </lineage>
</organism>
<keyword evidence="2" id="KW-0548">Nucleotidyltransferase</keyword>